<dbReference type="AlphaFoldDB" id="W0RL48"/>
<dbReference type="RefSeq" id="WP_104022591.1">
    <property type="nucleotide sequence ID" value="NZ_CP007128.1"/>
</dbReference>
<evidence type="ECO:0000256" key="2">
    <source>
        <dbReference type="ARBA" id="ARBA00022517"/>
    </source>
</evidence>
<dbReference type="GO" id="GO:0000967">
    <property type="term" value="P:rRNA 5'-end processing"/>
    <property type="evidence" value="ECO:0007669"/>
    <property type="project" value="UniProtKB-UniRule"/>
</dbReference>
<dbReference type="Proteomes" id="UP000019151">
    <property type="component" value="Chromosome"/>
</dbReference>
<dbReference type="eggNOG" id="COG0816">
    <property type="taxonomic scope" value="Bacteria"/>
</dbReference>
<dbReference type="GO" id="GO:0016788">
    <property type="term" value="F:hydrolase activity, acting on ester bonds"/>
    <property type="evidence" value="ECO:0007669"/>
    <property type="project" value="UniProtKB-UniRule"/>
</dbReference>
<evidence type="ECO:0000256" key="5">
    <source>
        <dbReference type="HAMAP-Rule" id="MF_00651"/>
    </source>
</evidence>
<dbReference type="Pfam" id="PF03652">
    <property type="entry name" value="RuvX"/>
    <property type="match status" value="1"/>
</dbReference>
<organism evidence="7 8">
    <name type="scientific">Gemmatirosa kalamazoonensis</name>
    <dbReference type="NCBI Taxonomy" id="861299"/>
    <lineage>
        <taxon>Bacteria</taxon>
        <taxon>Pseudomonadati</taxon>
        <taxon>Gemmatimonadota</taxon>
        <taxon>Gemmatimonadia</taxon>
        <taxon>Gemmatimonadales</taxon>
        <taxon>Gemmatimonadaceae</taxon>
        <taxon>Gemmatirosa</taxon>
    </lineage>
</organism>
<evidence type="ECO:0000256" key="3">
    <source>
        <dbReference type="ARBA" id="ARBA00022722"/>
    </source>
</evidence>
<comment type="function">
    <text evidence="5">Could be a nuclease involved in processing of the 5'-end of pre-16S rRNA.</text>
</comment>
<dbReference type="FunCoup" id="W0RL48">
    <property type="interactions" value="312"/>
</dbReference>
<dbReference type="SMART" id="SM00732">
    <property type="entry name" value="YqgFc"/>
    <property type="match status" value="1"/>
</dbReference>
<dbReference type="OrthoDB" id="9790539at2"/>
<dbReference type="InParanoid" id="W0RL48"/>
<name>W0RL48_9BACT</name>
<dbReference type="EC" id="3.1.-.-" evidence="5"/>
<dbReference type="KEGG" id="gba:J421_2621"/>
<dbReference type="GO" id="GO:0005829">
    <property type="term" value="C:cytosol"/>
    <property type="evidence" value="ECO:0007669"/>
    <property type="project" value="TreeGrafter"/>
</dbReference>
<dbReference type="InterPro" id="IPR005227">
    <property type="entry name" value="YqgF"/>
</dbReference>
<dbReference type="Gene3D" id="3.30.420.140">
    <property type="entry name" value="YqgF/RNase H-like domain"/>
    <property type="match status" value="1"/>
</dbReference>
<accession>W0RL48</accession>
<dbReference type="EMBL" id="CP007128">
    <property type="protein sequence ID" value="AHG90158.1"/>
    <property type="molecule type" value="Genomic_DNA"/>
</dbReference>
<proteinExistence type="inferred from homology"/>
<keyword evidence="2 5" id="KW-0690">Ribosome biogenesis</keyword>
<keyword evidence="3 5" id="KW-0540">Nuclease</keyword>
<sequence length="145" mass="15449">MSRLPKGRLLAIDHGERRIGLAVSDPLGMIASPAGFVARRAGKRLPIAELVRRAEALEVCGFVVGLPLDGDGNDTPRAEEARHIAAELERRTGLPARLVDERFTTAAALRTIRTLGGSTRDRKGDVDAMAAAVLLQHALALPDGE</sequence>
<comment type="subcellular location">
    <subcellularLocation>
        <location evidence="5">Cytoplasm</location>
    </subcellularLocation>
</comment>
<keyword evidence="8" id="KW-1185">Reference proteome</keyword>
<evidence type="ECO:0000313" key="7">
    <source>
        <dbReference type="EMBL" id="AHG90158.1"/>
    </source>
</evidence>
<evidence type="ECO:0000313" key="8">
    <source>
        <dbReference type="Proteomes" id="UP000019151"/>
    </source>
</evidence>
<dbReference type="SUPFAM" id="SSF53098">
    <property type="entry name" value="Ribonuclease H-like"/>
    <property type="match status" value="1"/>
</dbReference>
<dbReference type="GO" id="GO:0004518">
    <property type="term" value="F:nuclease activity"/>
    <property type="evidence" value="ECO:0007669"/>
    <property type="project" value="UniProtKB-KW"/>
</dbReference>
<dbReference type="InterPro" id="IPR037027">
    <property type="entry name" value="YqgF/RNaseH-like_dom_sf"/>
</dbReference>
<keyword evidence="4 5" id="KW-0378">Hydrolase</keyword>
<reference evidence="7 8" key="1">
    <citation type="journal article" date="2014" name="Genome Announc.">
        <title>Genome Sequence and Methylome of Soil Bacterium Gemmatirosa kalamazoonensis KBS708T, a Member of the Rarely Cultivated Gemmatimonadetes Phylum.</title>
        <authorList>
            <person name="Debruyn J.M."/>
            <person name="Radosevich M."/>
            <person name="Wommack K.E."/>
            <person name="Polson S.W."/>
            <person name="Hauser L.J."/>
            <person name="Fawaz M.N."/>
            <person name="Korlach J."/>
            <person name="Tsai Y.C."/>
        </authorList>
    </citation>
    <scope>NUCLEOTIDE SEQUENCE [LARGE SCALE GENOMIC DNA]</scope>
    <source>
        <strain evidence="7 8">KBS708</strain>
    </source>
</reference>
<dbReference type="HOGENOM" id="CLU_098240_3_1_0"/>
<protein>
    <recommendedName>
        <fullName evidence="5">Putative pre-16S rRNA nuclease</fullName>
        <ecNumber evidence="5">3.1.-.-</ecNumber>
    </recommendedName>
</protein>
<dbReference type="PANTHER" id="PTHR33317">
    <property type="entry name" value="POLYNUCLEOTIDYL TRANSFERASE, RIBONUCLEASE H-LIKE SUPERFAMILY PROTEIN"/>
    <property type="match status" value="1"/>
</dbReference>
<evidence type="ECO:0000256" key="4">
    <source>
        <dbReference type="ARBA" id="ARBA00022801"/>
    </source>
</evidence>
<dbReference type="PANTHER" id="PTHR33317:SF4">
    <property type="entry name" value="POLYNUCLEOTIDYL TRANSFERASE, RIBONUCLEASE H-LIKE SUPERFAMILY PROTEIN"/>
    <property type="match status" value="1"/>
</dbReference>
<comment type="similarity">
    <text evidence="5">Belongs to the YqgF HJR family.</text>
</comment>
<dbReference type="CDD" id="cd16964">
    <property type="entry name" value="YqgF"/>
    <property type="match status" value="1"/>
</dbReference>
<evidence type="ECO:0000256" key="1">
    <source>
        <dbReference type="ARBA" id="ARBA00022490"/>
    </source>
</evidence>
<dbReference type="NCBIfam" id="TIGR00250">
    <property type="entry name" value="RNAse_H_YqgF"/>
    <property type="match status" value="1"/>
</dbReference>
<gene>
    <name evidence="7" type="ORF">J421_2621</name>
</gene>
<dbReference type="STRING" id="861299.J421_2621"/>
<dbReference type="InterPro" id="IPR012337">
    <property type="entry name" value="RNaseH-like_sf"/>
</dbReference>
<feature type="domain" description="YqgF/RNase H-like" evidence="6">
    <location>
        <begin position="7"/>
        <end position="108"/>
    </location>
</feature>
<keyword evidence="1 5" id="KW-0963">Cytoplasm</keyword>
<evidence type="ECO:0000259" key="6">
    <source>
        <dbReference type="SMART" id="SM00732"/>
    </source>
</evidence>
<dbReference type="InterPro" id="IPR006641">
    <property type="entry name" value="YqgF/RNaseH-like_dom"/>
</dbReference>
<dbReference type="HAMAP" id="MF_00651">
    <property type="entry name" value="Nuclease_YqgF"/>
    <property type="match status" value="1"/>
</dbReference>